<comment type="caution">
    <text evidence="3">The sequence shown here is derived from an EMBL/GenBank/DDBJ whole genome shotgun (WGS) entry which is preliminary data.</text>
</comment>
<dbReference type="Proteomes" id="UP000236003">
    <property type="component" value="Unassembled WGS sequence"/>
</dbReference>
<evidence type="ECO:0000256" key="1">
    <source>
        <dbReference type="SAM" id="Phobius"/>
    </source>
</evidence>
<feature type="transmembrane region" description="Helical" evidence="1">
    <location>
        <begin position="95"/>
        <end position="116"/>
    </location>
</feature>
<evidence type="ECO:0000313" key="4">
    <source>
        <dbReference type="Proteomes" id="UP000236003"/>
    </source>
</evidence>
<proteinExistence type="predicted"/>
<dbReference type="AlphaFoldDB" id="A0A2N8RCE4"/>
<protein>
    <submittedName>
        <fullName evidence="3">Phosphoesterase</fullName>
    </submittedName>
</protein>
<accession>A0A2N8RCE4</accession>
<dbReference type="Gene3D" id="1.20.144.10">
    <property type="entry name" value="Phosphatidic acid phosphatase type 2/haloperoxidase"/>
    <property type="match status" value="1"/>
</dbReference>
<evidence type="ECO:0000259" key="2">
    <source>
        <dbReference type="Pfam" id="PF01569"/>
    </source>
</evidence>
<feature type="transmembrane region" description="Helical" evidence="1">
    <location>
        <begin position="186"/>
        <end position="207"/>
    </location>
</feature>
<sequence>MSVTTPQARWRPLPLLITHLLAGLLLLSWLWPTTRALWDAMDHAVFHLLNGSLGITGWWDWLWALSSVRVFDILVGALLLTLLIRRDWLFAQHQLRPALFTFIGLLLVLLVIRVAVTKSAGHFGWQHASPSLEIAGAYHLSDHFPLLERVFELKDRSSRSFPGDHASVLLIWGLFMALFARGGRLVVVIGVTVVFMLPRLVAGAHWFSDDFVGGLLIALLALGWGYCTPLGAYIAALLQWLARAPMQLAAKLPLLRRIALLRD</sequence>
<name>A0A2N8RCE4_STUST</name>
<feature type="transmembrane region" description="Helical" evidence="1">
    <location>
        <begin position="213"/>
        <end position="238"/>
    </location>
</feature>
<dbReference type="SUPFAM" id="SSF48317">
    <property type="entry name" value="Acid phosphatase/Vanadium-dependent haloperoxidase"/>
    <property type="match status" value="1"/>
</dbReference>
<dbReference type="InterPro" id="IPR036938">
    <property type="entry name" value="PAP2/HPO_sf"/>
</dbReference>
<dbReference type="InterPro" id="IPR000326">
    <property type="entry name" value="PAP2/HPO"/>
</dbReference>
<dbReference type="RefSeq" id="WP_102820966.1">
    <property type="nucleotide sequence ID" value="NZ_JAMOHR010000011.1"/>
</dbReference>
<feature type="domain" description="Phosphatidic acid phosphatase type 2/haloperoxidase" evidence="2">
    <location>
        <begin position="155"/>
        <end position="226"/>
    </location>
</feature>
<dbReference type="EMBL" id="POUM01000012">
    <property type="protein sequence ID" value="PNF58749.1"/>
    <property type="molecule type" value="Genomic_DNA"/>
</dbReference>
<feature type="transmembrane region" description="Helical" evidence="1">
    <location>
        <begin position="12"/>
        <end position="31"/>
    </location>
</feature>
<dbReference type="Pfam" id="PF01569">
    <property type="entry name" value="PAP2"/>
    <property type="match status" value="1"/>
</dbReference>
<reference evidence="3 4" key="1">
    <citation type="submission" date="2018-01" db="EMBL/GenBank/DDBJ databases">
        <title>Denitrification phenotypes of diverse strains of Pseudomonas stutzeri.</title>
        <authorList>
            <person name="Milligan D.A."/>
            <person name="Bergaust L."/>
            <person name="Bakken L.R."/>
            <person name="Frostegard A."/>
        </authorList>
    </citation>
    <scope>NUCLEOTIDE SEQUENCE [LARGE SCALE GENOMIC DNA]</scope>
    <source>
        <strain evidence="3 4">CCUG 44592</strain>
    </source>
</reference>
<feature type="transmembrane region" description="Helical" evidence="1">
    <location>
        <begin position="61"/>
        <end position="83"/>
    </location>
</feature>
<evidence type="ECO:0000313" key="3">
    <source>
        <dbReference type="EMBL" id="PNF58749.1"/>
    </source>
</evidence>
<keyword evidence="1" id="KW-0472">Membrane</keyword>
<feature type="transmembrane region" description="Helical" evidence="1">
    <location>
        <begin position="161"/>
        <end position="179"/>
    </location>
</feature>
<keyword evidence="1" id="KW-0812">Transmembrane</keyword>
<keyword evidence="1" id="KW-1133">Transmembrane helix</keyword>
<gene>
    <name evidence="3" type="ORF">CXK99_14220</name>
</gene>
<organism evidence="3 4">
    <name type="scientific">Stutzerimonas stutzeri</name>
    <name type="common">Pseudomonas stutzeri</name>
    <dbReference type="NCBI Taxonomy" id="316"/>
    <lineage>
        <taxon>Bacteria</taxon>
        <taxon>Pseudomonadati</taxon>
        <taxon>Pseudomonadota</taxon>
        <taxon>Gammaproteobacteria</taxon>
        <taxon>Pseudomonadales</taxon>
        <taxon>Pseudomonadaceae</taxon>
        <taxon>Stutzerimonas</taxon>
    </lineage>
</organism>